<sequence length="117" mass="12912">GGGEEDMTASQNAPSKVPSFEPNRETTTTLPSCKVDEEAIRIKVEERKRVEDLNEEIILPNEYLKYNYEGCYSTAGSFSSPTPSTISNHDIALLEIFGPGSVSLTKMYNTESEDENA</sequence>
<evidence type="ECO:0000256" key="1">
    <source>
        <dbReference type="SAM" id="MobiDB-lite"/>
    </source>
</evidence>
<feature type="region of interest" description="Disordered" evidence="1">
    <location>
        <begin position="1"/>
        <end position="31"/>
    </location>
</feature>
<dbReference type="InterPro" id="IPR027397">
    <property type="entry name" value="Catenin-bd_sf"/>
</dbReference>
<evidence type="ECO:0000313" key="2">
    <source>
        <dbReference type="EMBL" id="JAS13181.1"/>
    </source>
</evidence>
<gene>
    <name evidence="2" type="ORF">g.2956</name>
</gene>
<dbReference type="EMBL" id="GEDC01024117">
    <property type="protein sequence ID" value="JAS13181.1"/>
    <property type="molecule type" value="Transcribed_RNA"/>
</dbReference>
<dbReference type="AlphaFoldDB" id="A0A1B6CIE6"/>
<proteinExistence type="predicted"/>
<name>A0A1B6CIE6_9HEMI</name>
<protein>
    <submittedName>
        <fullName evidence="2">Uncharacterized protein</fullName>
    </submittedName>
</protein>
<organism evidence="2">
    <name type="scientific">Clastoptera arizonana</name>
    <name type="common">Arizona spittle bug</name>
    <dbReference type="NCBI Taxonomy" id="38151"/>
    <lineage>
        <taxon>Eukaryota</taxon>
        <taxon>Metazoa</taxon>
        <taxon>Ecdysozoa</taxon>
        <taxon>Arthropoda</taxon>
        <taxon>Hexapoda</taxon>
        <taxon>Insecta</taxon>
        <taxon>Pterygota</taxon>
        <taxon>Neoptera</taxon>
        <taxon>Paraneoptera</taxon>
        <taxon>Hemiptera</taxon>
        <taxon>Auchenorrhyncha</taxon>
        <taxon>Cercopoidea</taxon>
        <taxon>Clastopteridae</taxon>
        <taxon>Clastoptera</taxon>
    </lineage>
</organism>
<accession>A0A1B6CIE6</accession>
<dbReference type="GO" id="GO:0009887">
    <property type="term" value="P:animal organ morphogenesis"/>
    <property type="evidence" value="ECO:0007669"/>
    <property type="project" value="UniProtKB-ARBA"/>
</dbReference>
<feature type="non-terminal residue" evidence="2">
    <location>
        <position position="1"/>
    </location>
</feature>
<dbReference type="Gene3D" id="4.10.900.10">
    <property type="entry name" value="TCF3-CBD (Catenin binding domain)"/>
    <property type="match status" value="1"/>
</dbReference>
<reference evidence="2" key="1">
    <citation type="submission" date="2015-12" db="EMBL/GenBank/DDBJ databases">
        <title>De novo transcriptome assembly of four potential Pierce s Disease insect vectors from Arizona vineyards.</title>
        <authorList>
            <person name="Tassone E.E."/>
        </authorList>
    </citation>
    <scope>NUCLEOTIDE SEQUENCE</scope>
</reference>